<keyword evidence="1" id="KW-1133">Transmembrane helix</keyword>
<sequence length="668" mass="74259">MKRRSRKWLGILGGICIIIMLLSWIPEKNEAYSELSAGISRGRAAKSLALAFVDKDICTQTENTFFEAQENDKWYVPYMNYLYHCGYITTDLIPPNQKTAEGRLTQREWAIILQNIGMADRIKDADSEAEVSFEQFWEDYRVILQKTDPNQTVIRKTVTLYQTAANLADAKPWEAYTDIGILGFDGVALDYYLGKQILVSLRGTEIIRVFGEEDPVPVEEPETMEPQAVEQTKGVEQEIRVLIQASDYSQKLHNSVSITSAQGFRTTYEGIVNCYAPGESITVTSEQISSGTMVVEPEKNSELMLSSVHRSQGTPSYPGRLELTAQGNQVAVINIVDIEKYLTRVVPSEMPASYGVEAAKVQAICARTYAWQKLASGQCPEYGAHVDDSTNYQVYNAIAEQEVSTQGVEATAGLILTNQGKIITPYYFSTSCGYTADNQIWGGNTADYPYLTAKAVSVTQESLNLTDETTFQAFILNKEYPAYEIGFPWYRWEYSIDMASLETVIKERLPSLIANRPHNTWTVHEDGTMSETSNAEIGKLVSVEIVSRYTGGIAAQLKITGTQQTILIQQESSIRAILGSPNQIYTNQSESGSGKSEGNYLPSAFVCLIPIMDAETLTGYRICGGGNGHGIGMSQNGVYAMTMQGKNWQEILTYFYPSIELKNISEIE</sequence>
<dbReference type="NCBIfam" id="TIGR02669">
    <property type="entry name" value="SpoIID_LytB"/>
    <property type="match status" value="1"/>
</dbReference>
<proteinExistence type="predicted"/>
<feature type="domain" description="Sporulation stage II protein D amidase enhancer LytB N-terminal" evidence="2">
    <location>
        <begin position="327"/>
        <end position="417"/>
    </location>
</feature>
<dbReference type="Pfam" id="PF08486">
    <property type="entry name" value="SpoIID"/>
    <property type="match status" value="1"/>
</dbReference>
<dbReference type="GO" id="GO:0030288">
    <property type="term" value="C:outer membrane-bounded periplasmic space"/>
    <property type="evidence" value="ECO:0007669"/>
    <property type="project" value="TreeGrafter"/>
</dbReference>
<name>A0A9D1JCJ3_9FIRM</name>
<comment type="caution">
    <text evidence="3">The sequence shown here is derived from an EMBL/GenBank/DDBJ whole genome shotgun (WGS) entry which is preliminary data.</text>
</comment>
<evidence type="ECO:0000256" key="1">
    <source>
        <dbReference type="SAM" id="Phobius"/>
    </source>
</evidence>
<evidence type="ECO:0000259" key="2">
    <source>
        <dbReference type="Pfam" id="PF08486"/>
    </source>
</evidence>
<dbReference type="InterPro" id="IPR013486">
    <property type="entry name" value="SpoIID/LytB"/>
</dbReference>
<keyword evidence="1" id="KW-0812">Transmembrane</keyword>
<accession>A0A9D1JCJ3</accession>
<evidence type="ECO:0000313" key="4">
    <source>
        <dbReference type="Proteomes" id="UP000824201"/>
    </source>
</evidence>
<keyword evidence="1" id="KW-0472">Membrane</keyword>
<dbReference type="EMBL" id="DVHN01000010">
    <property type="protein sequence ID" value="HIR87556.1"/>
    <property type="molecule type" value="Genomic_DNA"/>
</dbReference>
<dbReference type="PANTHER" id="PTHR30032">
    <property type="entry name" value="N-ACETYLMURAMOYL-L-ALANINE AMIDASE-RELATED"/>
    <property type="match status" value="1"/>
</dbReference>
<dbReference type="GO" id="GO:0030435">
    <property type="term" value="P:sporulation resulting in formation of a cellular spore"/>
    <property type="evidence" value="ECO:0007669"/>
    <property type="project" value="InterPro"/>
</dbReference>
<reference evidence="3" key="2">
    <citation type="journal article" date="2021" name="PeerJ">
        <title>Extensive microbial diversity within the chicken gut microbiome revealed by metagenomics and culture.</title>
        <authorList>
            <person name="Gilroy R."/>
            <person name="Ravi A."/>
            <person name="Getino M."/>
            <person name="Pursley I."/>
            <person name="Horton D.L."/>
            <person name="Alikhan N.F."/>
            <person name="Baker D."/>
            <person name="Gharbi K."/>
            <person name="Hall N."/>
            <person name="Watson M."/>
            <person name="Adriaenssens E.M."/>
            <person name="Foster-Nyarko E."/>
            <person name="Jarju S."/>
            <person name="Secka A."/>
            <person name="Antonio M."/>
            <person name="Oren A."/>
            <person name="Chaudhuri R.R."/>
            <person name="La Ragione R."/>
            <person name="Hildebrand F."/>
            <person name="Pallen M.J."/>
        </authorList>
    </citation>
    <scope>NUCLEOTIDE SEQUENCE</scope>
    <source>
        <strain evidence="3">ChiW13-3771</strain>
    </source>
</reference>
<protein>
    <submittedName>
        <fullName evidence="3">SpoIID/LytB domain-containing protein</fullName>
    </submittedName>
</protein>
<dbReference type="InterPro" id="IPR013693">
    <property type="entry name" value="SpoIID/LytB_N"/>
</dbReference>
<dbReference type="InterPro" id="IPR051922">
    <property type="entry name" value="Bact_Sporulation_Assoc"/>
</dbReference>
<gene>
    <name evidence="3" type="ORF">IAC96_01260</name>
</gene>
<dbReference type="PANTHER" id="PTHR30032:SF4">
    <property type="entry name" value="AMIDASE ENHANCER"/>
    <property type="match status" value="1"/>
</dbReference>
<organism evidence="3 4">
    <name type="scientific">Candidatus Fimimorpha faecalis</name>
    <dbReference type="NCBI Taxonomy" id="2840824"/>
    <lineage>
        <taxon>Bacteria</taxon>
        <taxon>Bacillati</taxon>
        <taxon>Bacillota</taxon>
        <taxon>Clostridia</taxon>
        <taxon>Eubacteriales</taxon>
        <taxon>Candidatus Fimimorpha</taxon>
    </lineage>
</organism>
<reference evidence="3" key="1">
    <citation type="submission" date="2020-10" db="EMBL/GenBank/DDBJ databases">
        <authorList>
            <person name="Gilroy R."/>
        </authorList>
    </citation>
    <scope>NUCLEOTIDE SEQUENCE</scope>
    <source>
        <strain evidence="3">ChiW13-3771</strain>
    </source>
</reference>
<dbReference type="Proteomes" id="UP000824201">
    <property type="component" value="Unassembled WGS sequence"/>
</dbReference>
<feature type="transmembrane region" description="Helical" evidence="1">
    <location>
        <begin position="7"/>
        <end position="25"/>
    </location>
</feature>
<dbReference type="AlphaFoldDB" id="A0A9D1JCJ3"/>
<evidence type="ECO:0000313" key="3">
    <source>
        <dbReference type="EMBL" id="HIR87556.1"/>
    </source>
</evidence>